<evidence type="ECO:0000313" key="3">
    <source>
        <dbReference type="Proteomes" id="UP000054623"/>
    </source>
</evidence>
<dbReference type="InterPro" id="IPR052514">
    <property type="entry name" value="SAM-dependent_MTase"/>
</dbReference>
<gene>
    <name evidence="2" type="ORF">AT727_03515</name>
</gene>
<reference evidence="2 3" key="1">
    <citation type="submission" date="2015-12" db="EMBL/GenBank/DDBJ databases">
        <title>Draft Genome Sequence of Desulfitobacterium hafniense Strain DH, a Sulfate-reducing Bacterium Isolated from Paddy Soils.</title>
        <authorList>
            <person name="Bao P."/>
            <person name="Zhang X."/>
            <person name="Li G."/>
        </authorList>
    </citation>
    <scope>NUCLEOTIDE SEQUENCE [LARGE SCALE GENOMIC DNA]</scope>
    <source>
        <strain evidence="2 3">DH</strain>
    </source>
</reference>
<evidence type="ECO:0000259" key="1">
    <source>
        <dbReference type="Pfam" id="PF05050"/>
    </source>
</evidence>
<dbReference type="PANTHER" id="PTHR34203">
    <property type="entry name" value="METHYLTRANSFERASE, FKBM FAMILY PROTEIN"/>
    <property type="match status" value="1"/>
</dbReference>
<proteinExistence type="predicted"/>
<dbReference type="NCBIfam" id="TIGR01444">
    <property type="entry name" value="fkbM_fam"/>
    <property type="match status" value="1"/>
</dbReference>
<dbReference type="Gene3D" id="3.40.50.150">
    <property type="entry name" value="Vaccinia Virus protein VP39"/>
    <property type="match status" value="1"/>
</dbReference>
<dbReference type="SUPFAM" id="SSF53335">
    <property type="entry name" value="S-adenosyl-L-methionine-dependent methyltransferases"/>
    <property type="match status" value="1"/>
</dbReference>
<dbReference type="Pfam" id="PF05050">
    <property type="entry name" value="Methyltransf_21"/>
    <property type="match status" value="1"/>
</dbReference>
<dbReference type="InterPro" id="IPR029063">
    <property type="entry name" value="SAM-dependent_MTases_sf"/>
</dbReference>
<dbReference type="OrthoDB" id="5329963at2"/>
<protein>
    <recommendedName>
        <fullName evidence="1">Methyltransferase FkbM domain-containing protein</fullName>
    </recommendedName>
</protein>
<dbReference type="Proteomes" id="UP000054623">
    <property type="component" value="Unassembled WGS sequence"/>
</dbReference>
<feature type="domain" description="Methyltransferase FkbM" evidence="1">
    <location>
        <begin position="212"/>
        <end position="355"/>
    </location>
</feature>
<name>A0A0W1JKC7_DESHA</name>
<dbReference type="EMBL" id="LOCK01000017">
    <property type="protein sequence ID" value="KTE92016.1"/>
    <property type="molecule type" value="Genomic_DNA"/>
</dbReference>
<evidence type="ECO:0000313" key="2">
    <source>
        <dbReference type="EMBL" id="KTE92016.1"/>
    </source>
</evidence>
<accession>A0A0W1JKC7</accession>
<dbReference type="InterPro" id="IPR006342">
    <property type="entry name" value="FkbM_mtfrase"/>
</dbReference>
<dbReference type="AlphaFoldDB" id="A0A0W1JKC7"/>
<dbReference type="PANTHER" id="PTHR34203:SF15">
    <property type="entry name" value="SLL1173 PROTEIN"/>
    <property type="match status" value="1"/>
</dbReference>
<organism evidence="2 3">
    <name type="scientific">Desulfitobacterium hafniense</name>
    <name type="common">Desulfitobacterium frappieri</name>
    <dbReference type="NCBI Taxonomy" id="49338"/>
    <lineage>
        <taxon>Bacteria</taxon>
        <taxon>Bacillati</taxon>
        <taxon>Bacillota</taxon>
        <taxon>Clostridia</taxon>
        <taxon>Eubacteriales</taxon>
        <taxon>Desulfitobacteriaceae</taxon>
        <taxon>Desulfitobacterium</taxon>
    </lineage>
</organism>
<comment type="caution">
    <text evidence="2">The sequence shown here is derived from an EMBL/GenBank/DDBJ whole genome shotgun (WGS) entry which is preliminary data.</text>
</comment>
<sequence>MNKLEAKRHVIETLNMPQCKTYDLSKYLDVSKPVIIYGAGNIGQHTYKAFQEKGVTIYAFLDRMATPGQLVSDIPVYLPDDNILDAVIRKEANVFIAINFCPDDQYKRQEIIEHLKCLGYEKISYGYSHLSSLYIPQPFSLEAVDMELLHWGETRILQALDLLKDDHSRSVFASNLRAHRTFDYDLAAVSYNTIQYFQPDVPFKKGYSRFVDCGAMNGDSFIKLLNYYNCDEYYAFEPSKRMYMELSKVLDELKYKINGKYMIFPWGVGKEANEVNFNIRTEGLSYCLKESKNTSRLGYEVLGYDKIKIVRLDDVLIENNIMPTMIKMDIEGSELDAIKGCQKVIVNIEPDLAICVYHNVADLWEIPLLLYKFVPNYQFYLRSHHLNTWETVLYVTR</sequence>
<dbReference type="Gene3D" id="3.40.50.720">
    <property type="entry name" value="NAD(P)-binding Rossmann-like Domain"/>
    <property type="match status" value="1"/>
</dbReference>
<dbReference type="RefSeq" id="WP_058491186.1">
    <property type="nucleotide sequence ID" value="NZ_LOCK01000017.1"/>
</dbReference>